<evidence type="ECO:0000256" key="2">
    <source>
        <dbReference type="PROSITE-ProRule" id="PRU00191"/>
    </source>
</evidence>
<feature type="compositionally biased region" description="Basic and acidic residues" evidence="3">
    <location>
        <begin position="638"/>
        <end position="655"/>
    </location>
</feature>
<dbReference type="SUPFAM" id="SSF47769">
    <property type="entry name" value="SAM/Pointed domain"/>
    <property type="match status" value="1"/>
</dbReference>
<dbReference type="InterPro" id="IPR001895">
    <property type="entry name" value="RASGEF_cat_dom"/>
</dbReference>
<keyword evidence="8" id="KW-1185">Reference proteome</keyword>
<feature type="compositionally biased region" description="Polar residues" evidence="3">
    <location>
        <begin position="660"/>
        <end position="678"/>
    </location>
</feature>
<feature type="compositionally biased region" description="Polar residues" evidence="3">
    <location>
        <begin position="416"/>
        <end position="460"/>
    </location>
</feature>
<dbReference type="PANTHER" id="PTHR14247:SF8">
    <property type="entry name" value="RAS-GEF DOMAIN-CONTAINING PROTEIN"/>
    <property type="match status" value="1"/>
</dbReference>
<evidence type="ECO:0000259" key="4">
    <source>
        <dbReference type="PROSITE" id="PS50001"/>
    </source>
</evidence>
<feature type="region of interest" description="Disordered" evidence="3">
    <location>
        <begin position="125"/>
        <end position="165"/>
    </location>
</feature>
<dbReference type="Pfam" id="PF00617">
    <property type="entry name" value="RasGEF"/>
    <property type="match status" value="1"/>
</dbReference>
<dbReference type="SMART" id="SM00147">
    <property type="entry name" value="RasGEF"/>
    <property type="match status" value="1"/>
</dbReference>
<dbReference type="InterPro" id="IPR051853">
    <property type="entry name" value="SH2-Ras-GEF_adapter"/>
</dbReference>
<reference evidence="7" key="1">
    <citation type="submission" date="2022-11" db="EMBL/GenBank/DDBJ databases">
        <title>Centuries of genome instability and evolution in soft-shell clam transmissible cancer (bioRxiv).</title>
        <authorList>
            <person name="Hart S.F.M."/>
            <person name="Yonemitsu M.A."/>
            <person name="Giersch R.M."/>
            <person name="Beal B.F."/>
            <person name="Arriagada G."/>
            <person name="Davis B.W."/>
            <person name="Ostrander E.A."/>
            <person name="Goff S.P."/>
            <person name="Metzger M.J."/>
        </authorList>
    </citation>
    <scope>NUCLEOTIDE SEQUENCE</scope>
    <source>
        <strain evidence="7">MELC-2E11</strain>
        <tissue evidence="7">Siphon/mantle</tissue>
    </source>
</reference>
<feature type="domain" description="SH2" evidence="4">
    <location>
        <begin position="195"/>
        <end position="295"/>
    </location>
</feature>
<dbReference type="PROSITE" id="PS50105">
    <property type="entry name" value="SAM_DOMAIN"/>
    <property type="match status" value="1"/>
</dbReference>
<dbReference type="SUPFAM" id="SSF48366">
    <property type="entry name" value="Ras GEF"/>
    <property type="match status" value="1"/>
</dbReference>
<evidence type="ECO:0000313" key="7">
    <source>
        <dbReference type="EMBL" id="WAR31685.1"/>
    </source>
</evidence>
<evidence type="ECO:0000259" key="6">
    <source>
        <dbReference type="PROSITE" id="PS50105"/>
    </source>
</evidence>
<dbReference type="PROSITE" id="PS50001">
    <property type="entry name" value="SH2"/>
    <property type="match status" value="1"/>
</dbReference>
<dbReference type="EMBL" id="CP111028">
    <property type="protein sequence ID" value="WAR31685.1"/>
    <property type="molecule type" value="Genomic_DNA"/>
</dbReference>
<organism evidence="7 8">
    <name type="scientific">Mya arenaria</name>
    <name type="common">Soft-shell clam</name>
    <dbReference type="NCBI Taxonomy" id="6604"/>
    <lineage>
        <taxon>Eukaryota</taxon>
        <taxon>Metazoa</taxon>
        <taxon>Spiralia</taxon>
        <taxon>Lophotrochozoa</taxon>
        <taxon>Mollusca</taxon>
        <taxon>Bivalvia</taxon>
        <taxon>Autobranchia</taxon>
        <taxon>Heteroconchia</taxon>
        <taxon>Euheterodonta</taxon>
        <taxon>Imparidentia</taxon>
        <taxon>Neoheterodontei</taxon>
        <taxon>Myida</taxon>
        <taxon>Myoidea</taxon>
        <taxon>Myidae</taxon>
        <taxon>Mya</taxon>
    </lineage>
</organism>
<dbReference type="Pfam" id="PF00536">
    <property type="entry name" value="SAM_1"/>
    <property type="match status" value="1"/>
</dbReference>
<feature type="region of interest" description="Disordered" evidence="3">
    <location>
        <begin position="617"/>
        <end position="687"/>
    </location>
</feature>
<sequence>MEDIIFAKFDKSETVVEVPIKIFANGMTFDHEHLKIKKTLDYNDQKYRLVLERHHQQGMAGRHIAIPTWLESLDMSQYLPDFQKYGGVEDILQLTESDINDLGVRNAAHRAKIFSSLTILRDKYERSTTPGRKPSPLQQVQRSQSATAQLSWSPPSAVNSPDYQQVSTNISPERLQHDLLIELHGDPADLKSFAWYHGSISRQRAERIVVKNGDFLVRDCISQPGNFVLSCCWRGGPFHFVINSSVVDQGPGRLPKVNYYFEEVCFTSVQSLVQYYQDECKVITDISGAVITTPIARSMPLSFYDSRYGMLSAMANAQGSHYSNLPRTRNSPTPGQYQSPSSAWPPTTLVAPQAGYPPGSVSSHYASLPGRSITPPSSLVTSGSMYMSVPAQTMMAPHPAVSTQMSPVGPQASIPPHTQNLPIRSNTPSQEQYRSPNMTPRSSPQGTPGVSPRISPSGSPQHGRKTRHVERAGSQPMLSINDIPVLLPMHMDRADSLPVIPGLYRPERDTSMPFPPADSGIYKEVTPTSNAHAITLPPSSDQHPHYIHQRSGSAPVLTPGINVTQHFDMLAPPTSLNPAISDSDLHKAPPPKPSRIPSVKYKKKPLVTVRNKALYDDDDRDYSDYSQVKSDPSWAHELPSKENKSANKNQGDKLYDNNFHGVSQSQSTLQPKDVNQNVPKGDSRKISDTNFNVLDGHDYSDIPAFPLEIDLKRGQSGMVKHPQEIFSKKQEQDEPKVKIPTIESEPSFNMNSYTSVLLPNENKLLEPSVLIKLRDTLLKTNTKLLAKYLTAVDLDLLKVINEDDLGVKVMSGLELITLPQGKQLRQEMLERIFCLQAFVKLMILTCQRVIDRAAMLSTWIQVAMETLGILGNLFAFENIMEALMSKQIQRLKDTWLVLRQAHTSSAFLFDTKLRGALRTIQEGSGSLPVQDICIPNINAIVQLLERTLDSQSYLPWEVADINNSLDTMLMHLDLARVITAQSGVYRITGRARVKDLDAERDSLEMFETLFFMRFLWGFKGAGVNRNERHNKFTMLLTAYSEKMEKEGDDGTAV</sequence>
<dbReference type="PROSITE" id="PS50009">
    <property type="entry name" value="RASGEF_CAT"/>
    <property type="match status" value="1"/>
</dbReference>
<dbReference type="Gene3D" id="3.30.505.10">
    <property type="entry name" value="SH2 domain"/>
    <property type="match status" value="1"/>
</dbReference>
<feature type="compositionally biased region" description="Polar residues" evidence="3">
    <location>
        <begin position="136"/>
        <end position="165"/>
    </location>
</feature>
<dbReference type="SMART" id="SM00252">
    <property type="entry name" value="SH2"/>
    <property type="match status" value="1"/>
</dbReference>
<proteinExistence type="predicted"/>
<dbReference type="InterPro" id="IPR023578">
    <property type="entry name" value="Ras_GEF_dom_sf"/>
</dbReference>
<dbReference type="PANTHER" id="PTHR14247">
    <property type="entry name" value="BREAST CANCER ANTI-ESTROGEN RESISTANCE PROTEIN 3 HOMOLOG-LIKE PROTEIN"/>
    <property type="match status" value="1"/>
</dbReference>
<keyword evidence="1" id="KW-0344">Guanine-nucleotide releasing factor</keyword>
<feature type="domain" description="Ras-GEF" evidence="5">
    <location>
        <begin position="781"/>
        <end position="1046"/>
    </location>
</feature>
<gene>
    <name evidence="7" type="ORF">MAR_034227</name>
</gene>
<dbReference type="SMART" id="SM00454">
    <property type="entry name" value="SAM"/>
    <property type="match status" value="1"/>
</dbReference>
<dbReference type="InterPro" id="IPR036964">
    <property type="entry name" value="RASGEF_cat_dom_sf"/>
</dbReference>
<dbReference type="Gene3D" id="1.10.840.10">
    <property type="entry name" value="Ras guanine-nucleotide exchange factors catalytic domain"/>
    <property type="match status" value="1"/>
</dbReference>
<feature type="domain" description="SAM" evidence="6">
    <location>
        <begin position="66"/>
        <end position="123"/>
    </location>
</feature>
<feature type="region of interest" description="Disordered" evidence="3">
    <location>
        <begin position="321"/>
        <end position="344"/>
    </location>
</feature>
<dbReference type="Pfam" id="PF00017">
    <property type="entry name" value="SH2"/>
    <property type="match status" value="1"/>
</dbReference>
<accession>A0ABY7GBB7</accession>
<dbReference type="InterPro" id="IPR001660">
    <property type="entry name" value="SAM"/>
</dbReference>
<name>A0ABY7GBB7_MYAAR</name>
<dbReference type="Gene3D" id="1.10.150.50">
    <property type="entry name" value="Transcription Factor, Ets-1"/>
    <property type="match status" value="1"/>
</dbReference>
<dbReference type="PRINTS" id="PR00401">
    <property type="entry name" value="SH2DOMAIN"/>
</dbReference>
<dbReference type="SUPFAM" id="SSF55550">
    <property type="entry name" value="SH2 domain"/>
    <property type="match status" value="1"/>
</dbReference>
<protein>
    <submittedName>
        <fullName evidence="7">SH2D3-like protein</fullName>
    </submittedName>
</protein>
<evidence type="ECO:0000256" key="3">
    <source>
        <dbReference type="SAM" id="MobiDB-lite"/>
    </source>
</evidence>
<evidence type="ECO:0000259" key="5">
    <source>
        <dbReference type="PROSITE" id="PS50009"/>
    </source>
</evidence>
<keyword evidence="2" id="KW-0727">SH2 domain</keyword>
<feature type="region of interest" description="Disordered" evidence="3">
    <location>
        <begin position="574"/>
        <end position="603"/>
    </location>
</feature>
<dbReference type="InterPro" id="IPR013761">
    <property type="entry name" value="SAM/pointed_sf"/>
</dbReference>
<dbReference type="Proteomes" id="UP001164746">
    <property type="component" value="Chromosome 17"/>
</dbReference>
<evidence type="ECO:0000256" key="1">
    <source>
        <dbReference type="PROSITE-ProRule" id="PRU00168"/>
    </source>
</evidence>
<dbReference type="InterPro" id="IPR036860">
    <property type="entry name" value="SH2_dom_sf"/>
</dbReference>
<evidence type="ECO:0000313" key="8">
    <source>
        <dbReference type="Proteomes" id="UP001164746"/>
    </source>
</evidence>
<feature type="region of interest" description="Disordered" evidence="3">
    <location>
        <begin position="398"/>
        <end position="476"/>
    </location>
</feature>
<dbReference type="InterPro" id="IPR000980">
    <property type="entry name" value="SH2"/>
</dbReference>